<keyword evidence="1" id="KW-0433">Leucine-rich repeat</keyword>
<evidence type="ECO:0000313" key="3">
    <source>
        <dbReference type="EMBL" id="EEN53426.1"/>
    </source>
</evidence>
<dbReference type="eggNOG" id="KOG0619">
    <property type="taxonomic scope" value="Eukaryota"/>
</dbReference>
<dbReference type="AlphaFoldDB" id="C3Z1Q9"/>
<gene>
    <name evidence="3" type="ORF">BRAFLDRAFT_195375</name>
</gene>
<name>C3Z1Q9_BRAFL</name>
<keyword evidence="2" id="KW-0677">Repeat</keyword>
<proteinExistence type="predicted"/>
<dbReference type="PANTHER" id="PTHR45712">
    <property type="entry name" value="AGAP008170-PA"/>
    <property type="match status" value="1"/>
</dbReference>
<evidence type="ECO:0000256" key="1">
    <source>
        <dbReference type="ARBA" id="ARBA00022614"/>
    </source>
</evidence>
<dbReference type="InterPro" id="IPR032675">
    <property type="entry name" value="LRR_dom_sf"/>
</dbReference>
<dbReference type="PANTHER" id="PTHR45712:SF22">
    <property type="entry name" value="INSULIN-LIKE GROWTH FACTOR-BINDING PROTEIN COMPLEX ACID LABILE SUBUNIT"/>
    <property type="match status" value="1"/>
</dbReference>
<organism>
    <name type="scientific">Branchiostoma floridae</name>
    <name type="common">Florida lancelet</name>
    <name type="synonym">Amphioxus</name>
    <dbReference type="NCBI Taxonomy" id="7739"/>
    <lineage>
        <taxon>Eukaryota</taxon>
        <taxon>Metazoa</taxon>
        <taxon>Chordata</taxon>
        <taxon>Cephalochordata</taxon>
        <taxon>Leptocardii</taxon>
        <taxon>Amphioxiformes</taxon>
        <taxon>Branchiostomatidae</taxon>
        <taxon>Branchiostoma</taxon>
    </lineage>
</organism>
<dbReference type="InParanoid" id="C3Z1Q9"/>
<protein>
    <recommendedName>
        <fullName evidence="4">Toll-like receptor 5</fullName>
    </recommendedName>
</protein>
<evidence type="ECO:0008006" key="4">
    <source>
        <dbReference type="Google" id="ProtNLM"/>
    </source>
</evidence>
<reference evidence="3" key="1">
    <citation type="journal article" date="2008" name="Nature">
        <title>The amphioxus genome and the evolution of the chordate karyotype.</title>
        <authorList>
            <consortium name="US DOE Joint Genome Institute (JGI-PGF)"/>
            <person name="Putnam N.H."/>
            <person name="Butts T."/>
            <person name="Ferrier D.E.K."/>
            <person name="Furlong R.F."/>
            <person name="Hellsten U."/>
            <person name="Kawashima T."/>
            <person name="Robinson-Rechavi M."/>
            <person name="Shoguchi E."/>
            <person name="Terry A."/>
            <person name="Yu J.-K."/>
            <person name="Benito-Gutierrez E.L."/>
            <person name="Dubchak I."/>
            <person name="Garcia-Fernandez J."/>
            <person name="Gibson-Brown J.J."/>
            <person name="Grigoriev I.V."/>
            <person name="Horton A.C."/>
            <person name="de Jong P.J."/>
            <person name="Jurka J."/>
            <person name="Kapitonov V.V."/>
            <person name="Kohara Y."/>
            <person name="Kuroki Y."/>
            <person name="Lindquist E."/>
            <person name="Lucas S."/>
            <person name="Osoegawa K."/>
            <person name="Pennacchio L.A."/>
            <person name="Salamov A.A."/>
            <person name="Satou Y."/>
            <person name="Sauka-Spengler T."/>
            <person name="Schmutz J."/>
            <person name="Shin-I T."/>
            <person name="Toyoda A."/>
            <person name="Bronner-Fraser M."/>
            <person name="Fujiyama A."/>
            <person name="Holland L.Z."/>
            <person name="Holland P.W.H."/>
            <person name="Satoh N."/>
            <person name="Rokhsar D.S."/>
        </authorList>
    </citation>
    <scope>NUCLEOTIDE SEQUENCE [LARGE SCALE GENOMIC DNA]</scope>
    <source>
        <strain evidence="3">S238N-H82</strain>
        <tissue evidence="3">Testes</tissue>
    </source>
</reference>
<accession>C3Z1Q9</accession>
<feature type="non-terminal residue" evidence="3">
    <location>
        <position position="308"/>
    </location>
</feature>
<sequence>QSLFLINDEIADIVKNTFSGFSDLHTLGLDFNNLTHVKKSWFTGLTNLHYLSLSKNKIEQIDPGCFKNLPNLHLDLQHNLLQVIDPVWFSGRRYLSYLYLGYNKAKIEDIEENTFRDFSFLTTLGLDFNRLRHVKRSWFPFLQGLSFLTLSNNKIEQIDPGCFNNLPNLLHLDLERNLLQIIEAAWFFGHSNIRSLYLGFLTLSNNKIEQIDPGCFKNLPNLLHLDLQRNLLQIIEAAWFFGHSNIRCLYLGYNNIRSIPFNAFQNLNILDELSFLTLSNNKIEQIDPGCFKNLPNLLHLDLQHNLLQ</sequence>
<evidence type="ECO:0000256" key="2">
    <source>
        <dbReference type="ARBA" id="ARBA00022737"/>
    </source>
</evidence>
<dbReference type="Gene3D" id="3.80.10.10">
    <property type="entry name" value="Ribonuclease Inhibitor"/>
    <property type="match status" value="4"/>
</dbReference>
<dbReference type="EMBL" id="GG666573">
    <property type="protein sequence ID" value="EEN53426.1"/>
    <property type="molecule type" value="Genomic_DNA"/>
</dbReference>
<dbReference type="Pfam" id="PF13855">
    <property type="entry name" value="LRR_8"/>
    <property type="match status" value="4"/>
</dbReference>
<dbReference type="InterPro" id="IPR050333">
    <property type="entry name" value="SLRP"/>
</dbReference>
<dbReference type="InterPro" id="IPR003591">
    <property type="entry name" value="Leu-rich_rpt_typical-subtyp"/>
</dbReference>
<dbReference type="SMART" id="SM00369">
    <property type="entry name" value="LRR_TYP"/>
    <property type="match status" value="10"/>
</dbReference>
<dbReference type="SUPFAM" id="SSF52058">
    <property type="entry name" value="L domain-like"/>
    <property type="match status" value="1"/>
</dbReference>
<dbReference type="InterPro" id="IPR001611">
    <property type="entry name" value="Leu-rich_rpt"/>
</dbReference>
<dbReference type="PROSITE" id="PS51450">
    <property type="entry name" value="LRR"/>
    <property type="match status" value="4"/>
</dbReference>
<feature type="non-terminal residue" evidence="3">
    <location>
        <position position="1"/>
    </location>
</feature>